<evidence type="ECO:0000313" key="7">
    <source>
        <dbReference type="Proteomes" id="UP000610558"/>
    </source>
</evidence>
<keyword evidence="7" id="KW-1185">Reference proteome</keyword>
<feature type="region of interest" description="Disordered" evidence="5">
    <location>
        <begin position="113"/>
        <end position="132"/>
    </location>
</feature>
<protein>
    <submittedName>
        <fullName evidence="6">TonB family protein</fullName>
    </submittedName>
</protein>
<evidence type="ECO:0000256" key="4">
    <source>
        <dbReference type="ARBA" id="ARBA00023136"/>
    </source>
</evidence>
<dbReference type="SUPFAM" id="SSF74653">
    <property type="entry name" value="TolA/TonB C-terminal domain"/>
    <property type="match status" value="1"/>
</dbReference>
<evidence type="ECO:0000256" key="3">
    <source>
        <dbReference type="ARBA" id="ARBA00022989"/>
    </source>
</evidence>
<keyword evidence="4" id="KW-0472">Membrane</keyword>
<feature type="compositionally biased region" description="Basic and acidic residues" evidence="5">
    <location>
        <begin position="77"/>
        <end position="104"/>
    </location>
</feature>
<dbReference type="GO" id="GO:0016020">
    <property type="term" value="C:membrane"/>
    <property type="evidence" value="ECO:0007669"/>
    <property type="project" value="UniProtKB-SubCell"/>
</dbReference>
<dbReference type="NCBIfam" id="TIGR01352">
    <property type="entry name" value="tonB_Cterm"/>
    <property type="match status" value="1"/>
</dbReference>
<proteinExistence type="predicted"/>
<name>A0A927GX53_9GAMM</name>
<keyword evidence="2" id="KW-0812">Transmembrane</keyword>
<reference evidence="6" key="1">
    <citation type="submission" date="2020-09" db="EMBL/GenBank/DDBJ databases">
        <authorList>
            <person name="Yoon J.-W."/>
        </authorList>
    </citation>
    <scope>NUCLEOTIDE SEQUENCE</scope>
    <source>
        <strain evidence="6">KMU-158</strain>
    </source>
</reference>
<evidence type="ECO:0000256" key="2">
    <source>
        <dbReference type="ARBA" id="ARBA00022692"/>
    </source>
</evidence>
<sequence>MQFFLPALATLALHGMLLVLLLVGLPGDERRFDLQPERTIINAKLVFDEKPRPQPVIKPKPKPVPKPQPKPTPKPVPKPEVKAKQAEPKPKEPSKEEKAKQEAEKLRQLEEKLRQEQQQELAEALNTEEKNAEADAQQEITFGELIAALVTNNWSRPPKARNGMVAVVAIETVPSGEVINQYIVESSGDTAFDLSVLRAVSRLGRIEELAELAETNTSLYERKFRRFQFKFNPQDLRR</sequence>
<gene>
    <name evidence="6" type="ORF">IB286_12390</name>
</gene>
<comment type="subcellular location">
    <subcellularLocation>
        <location evidence="1">Membrane</location>
        <topology evidence="1">Single-pass membrane protein</topology>
    </subcellularLocation>
</comment>
<dbReference type="AlphaFoldDB" id="A0A927GX53"/>
<evidence type="ECO:0000256" key="5">
    <source>
        <dbReference type="SAM" id="MobiDB-lite"/>
    </source>
</evidence>
<dbReference type="Proteomes" id="UP000610558">
    <property type="component" value="Unassembled WGS sequence"/>
</dbReference>
<evidence type="ECO:0000313" key="6">
    <source>
        <dbReference type="EMBL" id="MBD2859803.1"/>
    </source>
</evidence>
<comment type="caution">
    <text evidence="6">The sequence shown here is derived from an EMBL/GenBank/DDBJ whole genome shotgun (WGS) entry which is preliminary data.</text>
</comment>
<organism evidence="6 7">
    <name type="scientific">Spongiibacter pelagi</name>
    <dbReference type="NCBI Taxonomy" id="2760804"/>
    <lineage>
        <taxon>Bacteria</taxon>
        <taxon>Pseudomonadati</taxon>
        <taxon>Pseudomonadota</taxon>
        <taxon>Gammaproteobacteria</taxon>
        <taxon>Cellvibrionales</taxon>
        <taxon>Spongiibacteraceae</taxon>
        <taxon>Spongiibacter</taxon>
    </lineage>
</organism>
<dbReference type="InterPro" id="IPR006260">
    <property type="entry name" value="TonB/TolA_C"/>
</dbReference>
<dbReference type="Gene3D" id="3.30.1150.10">
    <property type="match status" value="1"/>
</dbReference>
<dbReference type="Pfam" id="PF13103">
    <property type="entry name" value="TonB_2"/>
    <property type="match status" value="1"/>
</dbReference>
<feature type="compositionally biased region" description="Pro residues" evidence="5">
    <location>
        <begin position="53"/>
        <end position="76"/>
    </location>
</feature>
<accession>A0A927GX53</accession>
<keyword evidence="3" id="KW-1133">Transmembrane helix</keyword>
<dbReference type="RefSeq" id="WP_190766010.1">
    <property type="nucleotide sequence ID" value="NZ_JACXLD010000007.1"/>
</dbReference>
<evidence type="ECO:0000256" key="1">
    <source>
        <dbReference type="ARBA" id="ARBA00004167"/>
    </source>
</evidence>
<feature type="region of interest" description="Disordered" evidence="5">
    <location>
        <begin position="50"/>
        <end position="104"/>
    </location>
</feature>
<dbReference type="EMBL" id="JACXLD010000007">
    <property type="protein sequence ID" value="MBD2859803.1"/>
    <property type="molecule type" value="Genomic_DNA"/>
</dbReference>